<evidence type="ECO:0000256" key="1">
    <source>
        <dbReference type="ARBA" id="ARBA00004123"/>
    </source>
</evidence>
<feature type="compositionally biased region" description="Basic and acidic residues" evidence="2">
    <location>
        <begin position="205"/>
        <end position="220"/>
    </location>
</feature>
<feature type="compositionally biased region" description="Basic residues" evidence="2">
    <location>
        <begin position="240"/>
        <end position="253"/>
    </location>
</feature>
<dbReference type="InterPro" id="IPR009057">
    <property type="entry name" value="Homeodomain-like_sf"/>
</dbReference>
<evidence type="ECO:0000313" key="4">
    <source>
        <dbReference type="EMBL" id="KAL3283729.1"/>
    </source>
</evidence>
<dbReference type="Pfam" id="PF05225">
    <property type="entry name" value="HTH_psq"/>
    <property type="match status" value="1"/>
</dbReference>
<dbReference type="Proteomes" id="UP001516400">
    <property type="component" value="Unassembled WGS sequence"/>
</dbReference>
<dbReference type="Gene3D" id="1.10.10.60">
    <property type="entry name" value="Homeodomain-like"/>
    <property type="match status" value="1"/>
</dbReference>
<dbReference type="GO" id="GO:0005634">
    <property type="term" value="C:nucleus"/>
    <property type="evidence" value="ECO:0007669"/>
    <property type="project" value="UniProtKB-SubCell"/>
</dbReference>
<dbReference type="EMBL" id="JABFTP020000153">
    <property type="protein sequence ID" value="KAL3283729.1"/>
    <property type="molecule type" value="Genomic_DNA"/>
</dbReference>
<feature type="compositionally biased region" description="Acidic residues" evidence="2">
    <location>
        <begin position="258"/>
        <end position="267"/>
    </location>
</feature>
<reference evidence="4 5" key="1">
    <citation type="journal article" date="2021" name="BMC Biol.">
        <title>Horizontally acquired antibacterial genes associated with adaptive radiation of ladybird beetles.</title>
        <authorList>
            <person name="Li H.S."/>
            <person name="Tang X.F."/>
            <person name="Huang Y.H."/>
            <person name="Xu Z.Y."/>
            <person name="Chen M.L."/>
            <person name="Du X.Y."/>
            <person name="Qiu B.Y."/>
            <person name="Chen P.T."/>
            <person name="Zhang W."/>
            <person name="Slipinski A."/>
            <person name="Escalona H.E."/>
            <person name="Waterhouse R.M."/>
            <person name="Zwick A."/>
            <person name="Pang H."/>
        </authorList>
    </citation>
    <scope>NUCLEOTIDE SEQUENCE [LARGE SCALE GENOMIC DNA]</scope>
    <source>
        <strain evidence="4">SYSU2018</strain>
    </source>
</reference>
<evidence type="ECO:0000256" key="2">
    <source>
        <dbReference type="SAM" id="MobiDB-lite"/>
    </source>
</evidence>
<dbReference type="SUPFAM" id="SSF46689">
    <property type="entry name" value="Homeodomain-like"/>
    <property type="match status" value="1"/>
</dbReference>
<dbReference type="AlphaFoldDB" id="A0ABD2NYD2"/>
<organism evidence="4 5">
    <name type="scientific">Cryptolaemus montrouzieri</name>
    <dbReference type="NCBI Taxonomy" id="559131"/>
    <lineage>
        <taxon>Eukaryota</taxon>
        <taxon>Metazoa</taxon>
        <taxon>Ecdysozoa</taxon>
        <taxon>Arthropoda</taxon>
        <taxon>Hexapoda</taxon>
        <taxon>Insecta</taxon>
        <taxon>Pterygota</taxon>
        <taxon>Neoptera</taxon>
        <taxon>Endopterygota</taxon>
        <taxon>Coleoptera</taxon>
        <taxon>Polyphaga</taxon>
        <taxon>Cucujiformia</taxon>
        <taxon>Coccinelloidea</taxon>
        <taxon>Coccinellidae</taxon>
        <taxon>Scymninae</taxon>
        <taxon>Scymnini</taxon>
        <taxon>Cryptolaemus</taxon>
    </lineage>
</organism>
<dbReference type="InterPro" id="IPR007889">
    <property type="entry name" value="HTH_Psq"/>
</dbReference>
<feature type="compositionally biased region" description="Basic residues" evidence="2">
    <location>
        <begin position="221"/>
        <end position="232"/>
    </location>
</feature>
<accession>A0ABD2NYD2</accession>
<protein>
    <recommendedName>
        <fullName evidence="3">HTH psq-type domain-containing protein</fullName>
    </recommendedName>
</protein>
<gene>
    <name evidence="4" type="ORF">HHI36_024209</name>
</gene>
<comment type="caution">
    <text evidence="4">The sequence shown here is derived from an EMBL/GenBank/DDBJ whole genome shotgun (WGS) entry which is preliminary data.</text>
</comment>
<feature type="domain" description="HTH psq-type" evidence="3">
    <location>
        <begin position="31"/>
        <end position="54"/>
    </location>
</feature>
<sequence>MPRKYKRKIGAPVRVAWSEEALCKAFGEMDKGQVGVNEISRRYGIPSRTLRRRYAKKSCEKLTLGKHPTLDFDNEKRLVAHIQKLAKAGFPTTRQDVRRLAFEIAEKLGLENSFNKETPDAIIIPLEGNVSPSILSQNHNVETVEVITPGEYYLKECSPVVKIQNLDEGNLAQNQPVAKELDANADVNSYYVEPQPGPSSSTINKEPETVKVITPKEHINSKKAKLKGKAKKHTPDKPRKNNQKSVPKKKRPRFSSESEQEFDESDSDQTKSDKVNTQCRECFDDYASTKSTADWIHCLMCKL</sequence>
<keyword evidence="5" id="KW-1185">Reference proteome</keyword>
<comment type="subcellular location">
    <subcellularLocation>
        <location evidence="1">Nucleus</location>
    </subcellularLocation>
</comment>
<name>A0ABD2NYD2_9CUCU</name>
<evidence type="ECO:0000313" key="5">
    <source>
        <dbReference type="Proteomes" id="UP001516400"/>
    </source>
</evidence>
<feature type="region of interest" description="Disordered" evidence="2">
    <location>
        <begin position="189"/>
        <end position="275"/>
    </location>
</feature>
<proteinExistence type="predicted"/>
<evidence type="ECO:0000259" key="3">
    <source>
        <dbReference type="Pfam" id="PF05225"/>
    </source>
</evidence>